<name>A0A1B8GNE3_9PEZI</name>
<dbReference type="OrthoDB" id="3438260at2759"/>
<protein>
    <submittedName>
        <fullName evidence="2">Uncharacterized protein</fullName>
    </submittedName>
</protein>
<sequence>MTFPKRPKKRSKSSSKKSQNKTPEQPPQQSFRSSSQVLCPKRDKRRSGEKSCRIKAHPTVPGGRYCDRHQKLCRLCEGSPRHKITEKCPSCMIRWKKEELEKKTEKT</sequence>
<dbReference type="EMBL" id="KV460222">
    <property type="protein sequence ID" value="OBT97362.1"/>
    <property type="molecule type" value="Genomic_DNA"/>
</dbReference>
<keyword evidence="3" id="KW-1185">Reference proteome</keyword>
<dbReference type="Proteomes" id="UP000091956">
    <property type="component" value="Unassembled WGS sequence"/>
</dbReference>
<feature type="compositionally biased region" description="Basic residues" evidence="1">
    <location>
        <begin position="1"/>
        <end position="19"/>
    </location>
</feature>
<proteinExistence type="predicted"/>
<gene>
    <name evidence="2" type="ORF">VE01_04397</name>
</gene>
<feature type="region of interest" description="Disordered" evidence="1">
    <location>
        <begin position="1"/>
        <end position="61"/>
    </location>
</feature>
<dbReference type="RefSeq" id="XP_018131095.1">
    <property type="nucleotide sequence ID" value="XM_018273871.2"/>
</dbReference>
<dbReference type="GeneID" id="28837783"/>
<evidence type="ECO:0000313" key="2">
    <source>
        <dbReference type="EMBL" id="OBT97362.1"/>
    </source>
</evidence>
<feature type="compositionally biased region" description="Low complexity" evidence="1">
    <location>
        <begin position="27"/>
        <end position="36"/>
    </location>
</feature>
<evidence type="ECO:0000256" key="1">
    <source>
        <dbReference type="SAM" id="MobiDB-lite"/>
    </source>
</evidence>
<dbReference type="AlphaFoldDB" id="A0A1B8GNE3"/>
<reference evidence="3" key="2">
    <citation type="journal article" date="2018" name="Nat. Commun.">
        <title>Extreme sensitivity to ultraviolet light in the fungal pathogen causing white-nose syndrome of bats.</title>
        <authorList>
            <person name="Palmer J.M."/>
            <person name="Drees K.P."/>
            <person name="Foster J.T."/>
            <person name="Lindner D.L."/>
        </authorList>
    </citation>
    <scope>NUCLEOTIDE SEQUENCE [LARGE SCALE GENOMIC DNA]</scope>
    <source>
        <strain evidence="3">UAMH 10579</strain>
    </source>
</reference>
<accession>A0A1B8GNE3</accession>
<organism evidence="2 3">
    <name type="scientific">Pseudogymnoascus verrucosus</name>
    <dbReference type="NCBI Taxonomy" id="342668"/>
    <lineage>
        <taxon>Eukaryota</taxon>
        <taxon>Fungi</taxon>
        <taxon>Dikarya</taxon>
        <taxon>Ascomycota</taxon>
        <taxon>Pezizomycotina</taxon>
        <taxon>Leotiomycetes</taxon>
        <taxon>Thelebolales</taxon>
        <taxon>Thelebolaceae</taxon>
        <taxon>Pseudogymnoascus</taxon>
    </lineage>
</organism>
<reference evidence="2 3" key="1">
    <citation type="submission" date="2016-03" db="EMBL/GenBank/DDBJ databases">
        <title>Comparative genomics of Pseudogymnoascus destructans, the fungus causing white-nose syndrome of bats.</title>
        <authorList>
            <person name="Palmer J.M."/>
            <person name="Drees K.P."/>
            <person name="Foster J.T."/>
            <person name="Lindner D.L."/>
        </authorList>
    </citation>
    <scope>NUCLEOTIDE SEQUENCE [LARGE SCALE GENOMIC DNA]</scope>
    <source>
        <strain evidence="2 3">UAMH 10579</strain>
    </source>
</reference>
<evidence type="ECO:0000313" key="3">
    <source>
        <dbReference type="Proteomes" id="UP000091956"/>
    </source>
</evidence>